<evidence type="ECO:0000313" key="2">
    <source>
        <dbReference type="EMBL" id="PIZ15542.1"/>
    </source>
</evidence>
<organism evidence="2 3">
    <name type="scientific">Candidatus Desantisbacteria bacterium CG_4_10_14_0_8_um_filter_39_17</name>
    <dbReference type="NCBI Taxonomy" id="1974542"/>
    <lineage>
        <taxon>Bacteria</taxon>
        <taxon>Candidatus Desantisiibacteriota</taxon>
    </lineage>
</organism>
<comment type="caution">
    <text evidence="2">The sequence shown here is derived from an EMBL/GenBank/DDBJ whole genome shotgun (WGS) entry which is preliminary data.</text>
</comment>
<keyword evidence="1" id="KW-1133">Transmembrane helix</keyword>
<evidence type="ECO:0000256" key="1">
    <source>
        <dbReference type="SAM" id="Phobius"/>
    </source>
</evidence>
<dbReference type="PANTHER" id="PTHR30105">
    <property type="entry name" value="UNCHARACTERIZED YIBQ-RELATED"/>
    <property type="match status" value="1"/>
</dbReference>
<evidence type="ECO:0008006" key="4">
    <source>
        <dbReference type="Google" id="ProtNLM"/>
    </source>
</evidence>
<dbReference type="Pfam" id="PF04748">
    <property type="entry name" value="Polysacc_deac_2"/>
    <property type="match status" value="1"/>
</dbReference>
<dbReference type="Gene3D" id="3.20.20.370">
    <property type="entry name" value="Glycoside hydrolase/deacetylase"/>
    <property type="match status" value="1"/>
</dbReference>
<keyword evidence="1" id="KW-0812">Transmembrane</keyword>
<name>A0A2H9PAL1_9BACT</name>
<dbReference type="SUPFAM" id="SSF88713">
    <property type="entry name" value="Glycoside hydrolase/deacetylase"/>
    <property type="match status" value="1"/>
</dbReference>
<gene>
    <name evidence="2" type="ORF">COY51_04935</name>
</gene>
<dbReference type="Proteomes" id="UP000234145">
    <property type="component" value="Unassembled WGS sequence"/>
</dbReference>
<protein>
    <recommendedName>
        <fullName evidence="4">Divergent polysaccharide deacetylase family protein</fullName>
    </recommendedName>
</protein>
<dbReference type="EMBL" id="PFMS01000083">
    <property type="protein sequence ID" value="PIZ15542.1"/>
    <property type="molecule type" value="Genomic_DNA"/>
</dbReference>
<evidence type="ECO:0000313" key="3">
    <source>
        <dbReference type="Proteomes" id="UP000234145"/>
    </source>
</evidence>
<accession>A0A2H9PAL1</accession>
<dbReference type="PANTHER" id="PTHR30105:SF2">
    <property type="entry name" value="DIVERGENT POLYSACCHARIDE DEACETYLASE SUPERFAMILY"/>
    <property type="match status" value="1"/>
</dbReference>
<reference evidence="3" key="1">
    <citation type="submission" date="2017-09" db="EMBL/GenBank/DDBJ databases">
        <title>Depth-based differentiation of microbial function through sediment-hosted aquifers and enrichment of novel symbionts in the deep terrestrial subsurface.</title>
        <authorList>
            <person name="Probst A.J."/>
            <person name="Ladd B."/>
            <person name="Jarett J.K."/>
            <person name="Geller-Mcgrath D.E."/>
            <person name="Sieber C.M.K."/>
            <person name="Emerson J.B."/>
            <person name="Anantharaman K."/>
            <person name="Thomas B.C."/>
            <person name="Malmstrom R."/>
            <person name="Stieglmeier M."/>
            <person name="Klingl A."/>
            <person name="Woyke T."/>
            <person name="Ryan C.M."/>
            <person name="Banfield J.F."/>
        </authorList>
    </citation>
    <scope>NUCLEOTIDE SEQUENCE [LARGE SCALE GENOMIC DNA]</scope>
</reference>
<dbReference type="AlphaFoldDB" id="A0A2H9PAL1"/>
<dbReference type="CDD" id="cd10936">
    <property type="entry name" value="CE4_DAC2"/>
    <property type="match status" value="1"/>
</dbReference>
<dbReference type="InterPro" id="IPR011330">
    <property type="entry name" value="Glyco_hydro/deAcase_b/a-brl"/>
</dbReference>
<dbReference type="InterPro" id="IPR006837">
    <property type="entry name" value="Divergent_DAC"/>
</dbReference>
<feature type="transmembrane region" description="Helical" evidence="1">
    <location>
        <begin position="6"/>
        <end position="24"/>
    </location>
</feature>
<proteinExistence type="predicted"/>
<sequence length="353" mass="40427">MKIGRYILIAIVVGLVIFFLARWARIDYMKKSLELESVINQKLLEMGLSEKDLLETYNEERIQGKTKWIYFTRKFRVSRDFSFEKCNKLIEIGVQTKGGRVISSKINSDGKRLTLTIGIRKIVTHLLLFERTIALARIAIIIDDFGFNKEAMNEFLHINSPITFSVLPYLKYSKLAAELAHQSGKEVMLHLPLQGVRNELNVNVIKMSMSRDEIEKKVEDGIRGIPYINGVNNHMGSVVTADTKIMKIILNKIKENGLFFVDSYTTGRSVAYNLAKEMGLKTGKRKVFLDMENYEDTAYIKKQLWQLVKIAKRDGEAIGIGHNRTWTAYALREELPKLEAEGIELVFASQIVK</sequence>
<dbReference type="GO" id="GO:0005975">
    <property type="term" value="P:carbohydrate metabolic process"/>
    <property type="evidence" value="ECO:0007669"/>
    <property type="project" value="InterPro"/>
</dbReference>
<keyword evidence="1" id="KW-0472">Membrane</keyword>